<dbReference type="OrthoDB" id="1143725at2759"/>
<protein>
    <recommendedName>
        <fullName evidence="1">F-box domain-containing protein</fullName>
    </recommendedName>
</protein>
<dbReference type="InterPro" id="IPR001810">
    <property type="entry name" value="F-box_dom"/>
</dbReference>
<dbReference type="InterPro" id="IPR013187">
    <property type="entry name" value="F-box-assoc_dom_typ3"/>
</dbReference>
<dbReference type="SUPFAM" id="SSF81383">
    <property type="entry name" value="F-box domain"/>
    <property type="match status" value="1"/>
</dbReference>
<dbReference type="PANTHER" id="PTHR31111">
    <property type="entry name" value="BNAA05G37150D PROTEIN-RELATED"/>
    <property type="match status" value="1"/>
</dbReference>
<evidence type="ECO:0000313" key="2">
    <source>
        <dbReference type="EMBL" id="CAB4270482.1"/>
    </source>
</evidence>
<dbReference type="Gene3D" id="1.20.1280.50">
    <property type="match status" value="1"/>
</dbReference>
<proteinExistence type="predicted"/>
<name>A0A6J5U393_PRUAR</name>
<dbReference type="InterPro" id="IPR017451">
    <property type="entry name" value="F-box-assoc_interact_dom"/>
</dbReference>
<dbReference type="EMBL" id="CAEKDK010000002">
    <property type="protein sequence ID" value="CAB4270482.1"/>
    <property type="molecule type" value="Genomic_DNA"/>
</dbReference>
<organism evidence="2 4">
    <name type="scientific">Prunus armeniaca</name>
    <name type="common">Apricot</name>
    <name type="synonym">Armeniaca vulgaris</name>
    <dbReference type="NCBI Taxonomy" id="36596"/>
    <lineage>
        <taxon>Eukaryota</taxon>
        <taxon>Viridiplantae</taxon>
        <taxon>Streptophyta</taxon>
        <taxon>Embryophyta</taxon>
        <taxon>Tracheophyta</taxon>
        <taxon>Spermatophyta</taxon>
        <taxon>Magnoliopsida</taxon>
        <taxon>eudicotyledons</taxon>
        <taxon>Gunneridae</taxon>
        <taxon>Pentapetalae</taxon>
        <taxon>rosids</taxon>
        <taxon>fabids</taxon>
        <taxon>Rosales</taxon>
        <taxon>Rosaceae</taxon>
        <taxon>Amygdaloideae</taxon>
        <taxon>Amygdaleae</taxon>
        <taxon>Prunus</taxon>
    </lineage>
</organism>
<dbReference type="Pfam" id="PF12937">
    <property type="entry name" value="F-box-like"/>
    <property type="match status" value="1"/>
</dbReference>
<dbReference type="Proteomes" id="UP000507245">
    <property type="component" value="Unassembled WGS sequence"/>
</dbReference>
<reference evidence="5" key="1">
    <citation type="journal article" date="2020" name="Genome Biol.">
        <title>Gamete binning: chromosome-level and haplotype-resolved genome assembly enabled by high-throughput single-cell sequencing of gamete genomes.</title>
        <authorList>
            <person name="Campoy J.A."/>
            <person name="Sun H."/>
            <person name="Goel M."/>
            <person name="Jiao W.-B."/>
            <person name="Folz-Donahue K."/>
            <person name="Wang N."/>
            <person name="Rubio M."/>
            <person name="Liu C."/>
            <person name="Kukat C."/>
            <person name="Ruiz D."/>
            <person name="Huettel B."/>
            <person name="Schneeberger K."/>
        </authorList>
    </citation>
    <scope>NUCLEOTIDE SEQUENCE [LARGE SCALE GENOMIC DNA]</scope>
    <source>
        <strain evidence="5">cv. Rojo Pasion</strain>
    </source>
</reference>
<evidence type="ECO:0000259" key="1">
    <source>
        <dbReference type="PROSITE" id="PS50181"/>
    </source>
</evidence>
<accession>A0A6J5U393</accession>
<dbReference type="PROSITE" id="PS50181">
    <property type="entry name" value="FBOX"/>
    <property type="match status" value="1"/>
</dbReference>
<evidence type="ECO:0000313" key="4">
    <source>
        <dbReference type="Proteomes" id="UP000507222"/>
    </source>
</evidence>
<evidence type="ECO:0000313" key="3">
    <source>
        <dbReference type="EMBL" id="CAB4300882.1"/>
    </source>
</evidence>
<dbReference type="InterPro" id="IPR036047">
    <property type="entry name" value="F-box-like_dom_sf"/>
</dbReference>
<evidence type="ECO:0000313" key="5">
    <source>
        <dbReference type="Proteomes" id="UP000507245"/>
    </source>
</evidence>
<sequence>MMDVLPTEILIDILSRLSVNSVCCIRCVSKYLFKTVDDLSFATLHLRRLPDLHQVPRLIRLVETTFDVHKMYPLKYDGINLTKSKHAIVSEFVSSLRWYKPSFVFYNLFGFTGLHTKKGRSCLLVNPFKGEVLMLPTTSDLQVPINSLCNGDTYGMGFDNMTNTYKIVRVSCHEKDIKTQMAAEVFILGTSSWRKLPSVPPCHLTQKSACAHGDMHWLVRGDDHDSSSIRILSFDFKKEEFYWTPHPATSQKMQDMFDFVNLLNFRGSLTLVDASSSEDMKIWELKNYDNKEWVLNYKIDMQQHPSLRYLKGTLVMCRTLFSICGEWEHGIFFNQDNFVLFLDVTRVIVSSVRLKGSAVHSCTDSMISLKKYGNLVEAEQDIESPISEESYENLTKTAEASGRDVVYLRTQMETACIS</sequence>
<gene>
    <name evidence="2" type="ORF">CURHAP_LOCUS16615</name>
    <name evidence="3" type="ORF">ORAREDHAP_LOCUS16193</name>
</gene>
<dbReference type="EMBL" id="CAEKKB010000002">
    <property type="protein sequence ID" value="CAB4300882.1"/>
    <property type="molecule type" value="Genomic_DNA"/>
</dbReference>
<keyword evidence="5" id="KW-1185">Reference proteome</keyword>
<dbReference type="Proteomes" id="UP000507222">
    <property type="component" value="Unassembled WGS sequence"/>
</dbReference>
<dbReference type="NCBIfam" id="TIGR01640">
    <property type="entry name" value="F_box_assoc_1"/>
    <property type="match status" value="1"/>
</dbReference>
<dbReference type="AlphaFoldDB" id="A0A6J5U393"/>
<feature type="domain" description="F-box" evidence="1">
    <location>
        <begin position="1"/>
        <end position="49"/>
    </location>
</feature>
<dbReference type="PANTHER" id="PTHR31111:SF136">
    <property type="entry name" value="F-BOX ASSOCIATED DOMAIN-CONTAINING PROTEIN"/>
    <property type="match status" value="1"/>
</dbReference>
<reference evidence="2 4" key="2">
    <citation type="submission" date="2020-05" db="EMBL/GenBank/DDBJ databases">
        <authorList>
            <person name="Campoy J."/>
            <person name="Schneeberger K."/>
            <person name="Spophaly S."/>
        </authorList>
    </citation>
    <scope>NUCLEOTIDE SEQUENCE [LARGE SCALE GENOMIC DNA]</scope>
    <source>
        <strain evidence="2">PruArmRojPasFocal</strain>
    </source>
</reference>
<dbReference type="Pfam" id="PF08268">
    <property type="entry name" value="FBA_3"/>
    <property type="match status" value="1"/>
</dbReference>
<dbReference type="SMART" id="SM00256">
    <property type="entry name" value="FBOX"/>
    <property type="match status" value="1"/>
</dbReference>